<evidence type="ECO:0000313" key="16">
    <source>
        <dbReference type="Proteomes" id="UP000435187"/>
    </source>
</evidence>
<dbReference type="HAMAP" id="MF_01811">
    <property type="entry name" value="YidC_type2"/>
    <property type="match status" value="1"/>
</dbReference>
<dbReference type="PANTHER" id="PTHR12428">
    <property type="entry name" value="OXA1"/>
    <property type="match status" value="1"/>
</dbReference>
<keyword evidence="8 12" id="KW-0472">Membrane</keyword>
<feature type="chain" id="PRO_5026844464" description="Membrane protein insertase YidC" evidence="13">
    <location>
        <begin position="30"/>
        <end position="272"/>
    </location>
</feature>
<evidence type="ECO:0000313" key="15">
    <source>
        <dbReference type="EMBL" id="MRI68591.1"/>
    </source>
</evidence>
<evidence type="ECO:0000256" key="1">
    <source>
        <dbReference type="ARBA" id="ARBA00004651"/>
    </source>
</evidence>
<keyword evidence="6 12" id="KW-0653">Protein transport</keyword>
<reference evidence="15 16" key="1">
    <citation type="submission" date="2019-10" db="EMBL/GenBank/DDBJ databases">
        <title>Gracilibacillus salitolerans sp. nov., a moderate halophile isolated from a saline soil in northwest China.</title>
        <authorList>
            <person name="Gan L."/>
        </authorList>
    </citation>
    <scope>NUCLEOTIDE SEQUENCE [LARGE SCALE GENOMIC DNA]</scope>
    <source>
        <strain evidence="15 16">TP2-8</strain>
    </source>
</reference>
<comment type="subcellular location">
    <subcellularLocation>
        <location evidence="1 12">Cell membrane</location>
        <topology evidence="1 12">Multi-pass membrane protein</topology>
    </subcellularLocation>
</comment>
<keyword evidence="16" id="KW-1185">Reference proteome</keyword>
<comment type="caution">
    <text evidence="15">The sequence shown here is derived from an EMBL/GenBank/DDBJ whole genome shotgun (WGS) entry which is preliminary data.</text>
</comment>
<dbReference type="RefSeq" id="WP_153837052.1">
    <property type="nucleotide sequence ID" value="NZ_JBHUMW010000067.1"/>
</dbReference>
<evidence type="ECO:0000256" key="3">
    <source>
        <dbReference type="ARBA" id="ARBA00022475"/>
    </source>
</evidence>
<dbReference type="InterPro" id="IPR001708">
    <property type="entry name" value="YidC/ALB3/OXA1/COX18"/>
</dbReference>
<gene>
    <name evidence="12 15" type="primary">yidC</name>
    <name evidence="15" type="ORF">GH885_19990</name>
</gene>
<accession>A0A6N7R5Q6</accession>
<evidence type="ECO:0000256" key="2">
    <source>
        <dbReference type="ARBA" id="ARBA00022448"/>
    </source>
</evidence>
<name>A0A6N7R5Q6_9BACI</name>
<feature type="signal peptide" evidence="13">
    <location>
        <begin position="1"/>
        <end position="29"/>
    </location>
</feature>
<evidence type="ECO:0000256" key="8">
    <source>
        <dbReference type="ARBA" id="ARBA00023136"/>
    </source>
</evidence>
<evidence type="ECO:0000256" key="5">
    <source>
        <dbReference type="ARBA" id="ARBA00022729"/>
    </source>
</evidence>
<dbReference type="GO" id="GO:0005886">
    <property type="term" value="C:plasma membrane"/>
    <property type="evidence" value="ECO:0007669"/>
    <property type="project" value="UniProtKB-SubCell"/>
</dbReference>
<protein>
    <recommendedName>
        <fullName evidence="12">Membrane protein insertase YidC</fullName>
    </recommendedName>
    <alternativeName>
        <fullName evidence="12">Foldase YidC</fullName>
    </alternativeName>
    <alternativeName>
        <fullName evidence="12">Membrane integrase YidC</fullName>
    </alternativeName>
    <alternativeName>
        <fullName evidence="12">Membrane protein YidC</fullName>
    </alternativeName>
</protein>
<comment type="function">
    <text evidence="12">Required for the insertion and/or proper folding and/or complex formation of integral membrane proteins into the membrane. Involved in integration of membrane proteins that insert both dependently and independently of the Sec translocase complex, as well as at least some lipoproteins.</text>
</comment>
<comment type="similarity">
    <text evidence="12">Belongs to the OXA1/ALB3/YidC family. Type 2 subfamily.</text>
</comment>
<dbReference type="PANTHER" id="PTHR12428:SF65">
    <property type="entry name" value="CYTOCHROME C OXIDASE ASSEMBLY PROTEIN COX18, MITOCHONDRIAL"/>
    <property type="match status" value="1"/>
</dbReference>
<organism evidence="15 16">
    <name type="scientific">Gracilibacillus thailandensis</name>
    <dbReference type="NCBI Taxonomy" id="563735"/>
    <lineage>
        <taxon>Bacteria</taxon>
        <taxon>Bacillati</taxon>
        <taxon>Bacillota</taxon>
        <taxon>Bacilli</taxon>
        <taxon>Bacillales</taxon>
        <taxon>Bacillaceae</taxon>
        <taxon>Gracilibacillus</taxon>
    </lineage>
</organism>
<dbReference type="AlphaFoldDB" id="A0A6N7R5Q6"/>
<evidence type="ECO:0000256" key="12">
    <source>
        <dbReference type="HAMAP-Rule" id="MF_01811"/>
    </source>
</evidence>
<dbReference type="Proteomes" id="UP000435187">
    <property type="component" value="Unassembled WGS sequence"/>
</dbReference>
<dbReference type="GO" id="GO:0015031">
    <property type="term" value="P:protein transport"/>
    <property type="evidence" value="ECO:0007669"/>
    <property type="project" value="UniProtKB-KW"/>
</dbReference>
<dbReference type="InterPro" id="IPR023060">
    <property type="entry name" value="YidC/YidC1/YidC2_Firmicutes"/>
</dbReference>
<dbReference type="NCBIfam" id="TIGR03592">
    <property type="entry name" value="yidC_oxa1_cterm"/>
    <property type="match status" value="1"/>
</dbReference>
<keyword evidence="2 12" id="KW-0813">Transport</keyword>
<evidence type="ECO:0000256" key="6">
    <source>
        <dbReference type="ARBA" id="ARBA00022927"/>
    </source>
</evidence>
<evidence type="ECO:0000256" key="11">
    <source>
        <dbReference type="ARBA" id="ARBA00023288"/>
    </source>
</evidence>
<evidence type="ECO:0000256" key="10">
    <source>
        <dbReference type="ARBA" id="ARBA00023186"/>
    </source>
</evidence>
<keyword evidence="4 12" id="KW-0812">Transmembrane</keyword>
<dbReference type="Pfam" id="PF02096">
    <property type="entry name" value="60KD_IMP"/>
    <property type="match status" value="1"/>
</dbReference>
<dbReference type="CDD" id="cd20070">
    <property type="entry name" value="5TM_YidC_Alb3"/>
    <property type="match status" value="1"/>
</dbReference>
<keyword evidence="7 12" id="KW-1133">Transmembrane helix</keyword>
<dbReference type="PRINTS" id="PR00701">
    <property type="entry name" value="60KDINNERMP"/>
</dbReference>
<evidence type="ECO:0000256" key="7">
    <source>
        <dbReference type="ARBA" id="ARBA00022989"/>
    </source>
</evidence>
<evidence type="ECO:0000256" key="13">
    <source>
        <dbReference type="SAM" id="SignalP"/>
    </source>
</evidence>
<keyword evidence="3 12" id="KW-1003">Cell membrane</keyword>
<dbReference type="GO" id="GO:0032977">
    <property type="term" value="F:membrane insertase activity"/>
    <property type="evidence" value="ECO:0007669"/>
    <property type="project" value="InterPro"/>
</dbReference>
<keyword evidence="11" id="KW-0449">Lipoprotein</keyword>
<dbReference type="GO" id="GO:0051205">
    <property type="term" value="P:protein insertion into membrane"/>
    <property type="evidence" value="ECO:0007669"/>
    <property type="project" value="TreeGrafter"/>
</dbReference>
<dbReference type="InterPro" id="IPR028055">
    <property type="entry name" value="YidC/Oxa/ALB_C"/>
</dbReference>
<keyword evidence="9" id="KW-0564">Palmitate</keyword>
<feature type="transmembrane region" description="Helical" evidence="12">
    <location>
        <begin position="67"/>
        <end position="87"/>
    </location>
</feature>
<keyword evidence="10 12" id="KW-0143">Chaperone</keyword>
<evidence type="ECO:0000259" key="14">
    <source>
        <dbReference type="Pfam" id="PF02096"/>
    </source>
</evidence>
<feature type="domain" description="Membrane insertase YidC/Oxa/ALB C-terminal" evidence="14">
    <location>
        <begin position="67"/>
        <end position="255"/>
    </location>
</feature>
<feature type="transmembrane region" description="Helical" evidence="12">
    <location>
        <begin position="184"/>
        <end position="202"/>
    </location>
</feature>
<feature type="transmembrane region" description="Helical" evidence="12">
    <location>
        <begin position="142"/>
        <end position="164"/>
    </location>
</feature>
<sequence length="272" mass="30237">MQSVFTFIKKYRFIGLAVLAVVLLSGCQAATSGEPIDPETAGFFDKYFVLTFSNIIKGVASVLGGSYGFSIIVVTLIVRLALMPLMLKQSKNSYQMRDKMAVIKPEMESIQAKYKGKKDAESQKKMQQETMALYQKHNFNPIASIGCLPLIIQFPILIGFYYAIRTTQEIAEHSFLWFNLGQSDLIMPFVAAAIYFIQFRVTQIGMEPNQKKQMAIMGLISPVMIGLVSFNAPAALPLYWAVGGLFLIAQQLLSKKLYMPASSANIRVNASN</sequence>
<dbReference type="InterPro" id="IPR047196">
    <property type="entry name" value="YidC_ALB_C"/>
</dbReference>
<evidence type="ECO:0000256" key="4">
    <source>
        <dbReference type="ARBA" id="ARBA00022692"/>
    </source>
</evidence>
<dbReference type="EMBL" id="WJEE01000079">
    <property type="protein sequence ID" value="MRI68591.1"/>
    <property type="molecule type" value="Genomic_DNA"/>
</dbReference>
<evidence type="ECO:0000256" key="9">
    <source>
        <dbReference type="ARBA" id="ARBA00023139"/>
    </source>
</evidence>
<keyword evidence="5 12" id="KW-0732">Signal</keyword>
<proteinExistence type="inferred from homology"/>
<feature type="transmembrane region" description="Helical" evidence="12">
    <location>
        <begin position="214"/>
        <end position="232"/>
    </location>
</feature>